<keyword evidence="14" id="KW-0732">Signal</keyword>
<dbReference type="GO" id="GO:0012505">
    <property type="term" value="C:endomembrane system"/>
    <property type="evidence" value="ECO:0007669"/>
    <property type="project" value="UniProtKB-SubCell"/>
</dbReference>
<dbReference type="GO" id="GO:0005886">
    <property type="term" value="C:plasma membrane"/>
    <property type="evidence" value="ECO:0007669"/>
    <property type="project" value="UniProtKB-SubCell"/>
</dbReference>
<keyword evidence="2 12" id="KW-0138">CF(0)</keyword>
<comment type="similarity">
    <text evidence="12 13">Belongs to the ATPase B chain family.</text>
</comment>
<feature type="chain" id="PRO_5043806333" description="ATP synthase subunit b" evidence="14">
    <location>
        <begin position="18"/>
        <end position="170"/>
    </location>
</feature>
<dbReference type="EMBL" id="CP155620">
    <property type="protein sequence ID" value="XBJ29379.1"/>
    <property type="molecule type" value="Genomic_DNA"/>
</dbReference>
<evidence type="ECO:0000256" key="2">
    <source>
        <dbReference type="ARBA" id="ARBA00022547"/>
    </source>
</evidence>
<reference evidence="15" key="1">
    <citation type="submission" date="2024-05" db="EMBL/GenBank/DDBJ databases">
        <title>Campylobacter coli isolated from environmental waters in Slovenia.</title>
        <authorList>
            <person name="Zautner A.E."/>
            <person name="Bunk B."/>
            <person name="Riedel T."/>
            <person name="Sproeer C."/>
        </authorList>
    </citation>
    <scope>NUCLEOTIDE SEQUENCE</scope>
    <source>
        <strain evidence="15">CCS1377</strain>
    </source>
</reference>
<evidence type="ECO:0000256" key="3">
    <source>
        <dbReference type="ARBA" id="ARBA00022692"/>
    </source>
</evidence>
<dbReference type="GO" id="GO:0046933">
    <property type="term" value="F:proton-transporting ATP synthase activity, rotational mechanism"/>
    <property type="evidence" value="ECO:0007669"/>
    <property type="project" value="UniProtKB-UniRule"/>
</dbReference>
<evidence type="ECO:0000313" key="15">
    <source>
        <dbReference type="EMBL" id="XBJ29379.1"/>
    </source>
</evidence>
<keyword evidence="12" id="KW-1003">Cell membrane</keyword>
<evidence type="ECO:0000256" key="1">
    <source>
        <dbReference type="ARBA" id="ARBA00022448"/>
    </source>
</evidence>
<dbReference type="Pfam" id="PF00430">
    <property type="entry name" value="ATP-synt_B"/>
    <property type="match status" value="1"/>
</dbReference>
<name>A0AAU7E7C0_9BACT</name>
<feature type="signal peptide" evidence="14">
    <location>
        <begin position="1"/>
        <end position="17"/>
    </location>
</feature>
<proteinExistence type="inferred from homology"/>
<feature type="transmembrane region" description="Helical" evidence="12">
    <location>
        <begin position="33"/>
        <end position="53"/>
    </location>
</feature>
<evidence type="ECO:0000256" key="4">
    <source>
        <dbReference type="ARBA" id="ARBA00022781"/>
    </source>
</evidence>
<accession>A0AAU7E7C0</accession>
<keyword evidence="8 12" id="KW-0066">ATP synthesis</keyword>
<comment type="subunit">
    <text evidence="12">F-type ATPases have 2 components, F(1) - the catalytic core - and F(0) - the membrane proton channel. F(1) has five subunits: alpha(3), beta(3), gamma(1), delta(1), epsilon(1). F(0) has three main subunits: a(1), b(2) and c(10-14). The alpha and beta chains form an alternating ring which encloses part of the gamma chain. F(1) is attached to F(0) by a central stalk formed by the gamma and epsilon chains, while a peripheral stalk is formed by the delta and b chains.</text>
</comment>
<evidence type="ECO:0000256" key="9">
    <source>
        <dbReference type="ARBA" id="ARBA00025198"/>
    </source>
</evidence>
<keyword evidence="3 12" id="KW-0812">Transmembrane</keyword>
<keyword evidence="6 12" id="KW-0406">Ion transport</keyword>
<dbReference type="NCBIfam" id="NF006292">
    <property type="entry name" value="PRK08475.1"/>
    <property type="match status" value="1"/>
</dbReference>
<evidence type="ECO:0000256" key="8">
    <source>
        <dbReference type="ARBA" id="ARBA00023310"/>
    </source>
</evidence>
<dbReference type="InterPro" id="IPR002146">
    <property type="entry name" value="ATP_synth_b/b'su_bac/chlpt"/>
</dbReference>
<gene>
    <name evidence="12" type="primary">atpF</name>
    <name evidence="15" type="ORF">AAH949_00640</name>
</gene>
<keyword evidence="5 12" id="KW-1133">Transmembrane helix</keyword>
<evidence type="ECO:0000256" key="7">
    <source>
        <dbReference type="ARBA" id="ARBA00023136"/>
    </source>
</evidence>
<evidence type="ECO:0000256" key="5">
    <source>
        <dbReference type="ARBA" id="ARBA00022989"/>
    </source>
</evidence>
<dbReference type="AlphaFoldDB" id="A0AAU7E7C0"/>
<organism evidence="15">
    <name type="scientific">Campylobacter sp. CCS1377</name>
    <dbReference type="NCBI Taxonomy" id="3158229"/>
    <lineage>
        <taxon>Bacteria</taxon>
        <taxon>Pseudomonadati</taxon>
        <taxon>Campylobacterota</taxon>
        <taxon>Epsilonproteobacteria</taxon>
        <taxon>Campylobacterales</taxon>
        <taxon>Campylobacteraceae</taxon>
        <taxon>Campylobacter</taxon>
    </lineage>
</organism>
<evidence type="ECO:0000256" key="11">
    <source>
        <dbReference type="ARBA" id="ARBA00037847"/>
    </source>
</evidence>
<protein>
    <recommendedName>
        <fullName evidence="12">ATP synthase subunit b</fullName>
    </recommendedName>
    <alternativeName>
        <fullName evidence="12">ATP synthase F(0) sector subunit b</fullName>
    </alternativeName>
    <alternativeName>
        <fullName evidence="12">ATPase subunit I</fullName>
    </alternativeName>
    <alternativeName>
        <fullName evidence="12">F-type ATPase subunit b</fullName>
        <shortName evidence="12">F-ATPase subunit b</shortName>
    </alternativeName>
</protein>
<evidence type="ECO:0000256" key="14">
    <source>
        <dbReference type="SAM" id="SignalP"/>
    </source>
</evidence>
<keyword evidence="7 12" id="KW-0472">Membrane</keyword>
<dbReference type="RefSeq" id="WP_243832583.1">
    <property type="nucleotide sequence ID" value="NZ_CP155620.1"/>
</dbReference>
<evidence type="ECO:0000256" key="12">
    <source>
        <dbReference type="HAMAP-Rule" id="MF_01398"/>
    </source>
</evidence>
<keyword evidence="4 12" id="KW-0375">Hydrogen ion transport</keyword>
<evidence type="ECO:0000256" key="10">
    <source>
        <dbReference type="ARBA" id="ARBA00025614"/>
    </source>
</evidence>
<comment type="subcellular location">
    <subcellularLocation>
        <location evidence="12">Cell membrane</location>
        <topology evidence="12">Single-pass membrane protein</topology>
    </subcellularLocation>
    <subcellularLocation>
        <location evidence="11">Endomembrane system</location>
        <topology evidence="11">Single-pass membrane protein</topology>
    </subcellularLocation>
</comment>
<comment type="function">
    <text evidence="9 12">F(1)F(0) ATP synthase produces ATP from ADP in the presence of a proton or sodium gradient. F-type ATPases consist of two structural domains, F(1) containing the extramembraneous catalytic core and F(0) containing the membrane proton channel, linked together by a central stalk and a peripheral stalk. During catalysis, ATP synthesis in the catalytic domain of F(1) is coupled via a rotary mechanism of the central stalk subunits to proton translocation.</text>
</comment>
<keyword evidence="1 12" id="KW-0813">Transport</keyword>
<evidence type="ECO:0000256" key="13">
    <source>
        <dbReference type="RuleBase" id="RU003848"/>
    </source>
</evidence>
<evidence type="ECO:0000256" key="6">
    <source>
        <dbReference type="ARBA" id="ARBA00023065"/>
    </source>
</evidence>
<dbReference type="CDD" id="cd06503">
    <property type="entry name" value="ATP-synt_Fo_b"/>
    <property type="match status" value="1"/>
</dbReference>
<sequence>MMKIFYLFALTPLLCFAAGSGNGDYDIIPRTVNFFLFAAILYYFIATPLKNFYKNRIAGIAMKLEEIQKKLLESKNKKLEMLKKLEDFKKDSMESIVLAKKEAEILANKVREETKDELIMLEKHFEEQKDYEFRKMEKEVINKILIKLFDDKEVQLSQKNILEIMLKKVS</sequence>
<dbReference type="GO" id="GO:0045259">
    <property type="term" value="C:proton-transporting ATP synthase complex"/>
    <property type="evidence" value="ECO:0007669"/>
    <property type="project" value="UniProtKB-KW"/>
</dbReference>
<dbReference type="HAMAP" id="MF_01398">
    <property type="entry name" value="ATP_synth_b_bprime"/>
    <property type="match status" value="1"/>
</dbReference>
<comment type="function">
    <text evidence="10">Component of the F(0) channel, it forms part of the peripheral stalk, linking F(1) to F(0). The b'-subunit is a diverged and duplicated form of b found in plants and photosynthetic bacteria.</text>
</comment>